<dbReference type="GO" id="GO:0005975">
    <property type="term" value="P:carbohydrate metabolic process"/>
    <property type="evidence" value="ECO:0007669"/>
    <property type="project" value="InterPro"/>
</dbReference>
<comment type="similarity">
    <text evidence="2">Belongs to the glycosyl hydrolase 13 family.</text>
</comment>
<organism evidence="5 6">
    <name type="scientific">Mycena alexandri</name>
    <dbReference type="NCBI Taxonomy" id="1745969"/>
    <lineage>
        <taxon>Eukaryota</taxon>
        <taxon>Fungi</taxon>
        <taxon>Dikarya</taxon>
        <taxon>Basidiomycota</taxon>
        <taxon>Agaricomycotina</taxon>
        <taxon>Agaricomycetes</taxon>
        <taxon>Agaricomycetidae</taxon>
        <taxon>Agaricales</taxon>
        <taxon>Marasmiineae</taxon>
        <taxon>Mycenaceae</taxon>
        <taxon>Mycena</taxon>
    </lineage>
</organism>
<proteinExistence type="inferred from homology"/>
<name>A0AAD6XCZ2_9AGAR</name>
<evidence type="ECO:0000256" key="2">
    <source>
        <dbReference type="ARBA" id="ARBA00008061"/>
    </source>
</evidence>
<accession>A0AAD6XCZ2</accession>
<evidence type="ECO:0000256" key="1">
    <source>
        <dbReference type="ARBA" id="ARBA00000548"/>
    </source>
</evidence>
<protein>
    <recommendedName>
        <fullName evidence="3">alpha-amylase</fullName>
        <ecNumber evidence="3">3.2.1.1</ecNumber>
    </recommendedName>
</protein>
<dbReference type="PANTHER" id="PTHR43447">
    <property type="entry name" value="ALPHA-AMYLASE"/>
    <property type="match status" value="1"/>
</dbReference>
<dbReference type="Pfam" id="PF02806">
    <property type="entry name" value="Alpha-amylase_C"/>
    <property type="match status" value="1"/>
</dbReference>
<dbReference type="AlphaFoldDB" id="A0AAD6XCZ2"/>
<dbReference type="InterPro" id="IPR006048">
    <property type="entry name" value="A-amylase/branching_C"/>
</dbReference>
<dbReference type="Gene3D" id="3.20.20.80">
    <property type="entry name" value="Glycosidases"/>
    <property type="match status" value="1"/>
</dbReference>
<sequence>MSIYTGRRSQMVVPRLLPNMDVIEFGATANTMAAFLGTGGASVSNLVTPVPMGAPWNLIDSSVANYIMANQDTERSGGTTSLNSTSPNNSYVLSAIFLLGFNYGTPTVYSGYDFPDFDAGAPQDSAGITNAVTCFANGFRCEHRFVAIANMVAYHNAVGSGALTDVVVGTSQQVAFGRGSAGFLIINNDASTWSKNFTTSLKSGTYCDIMYDAMTHAS</sequence>
<dbReference type="EMBL" id="JARJCM010000008">
    <property type="protein sequence ID" value="KAJ7043820.1"/>
    <property type="molecule type" value="Genomic_DNA"/>
</dbReference>
<evidence type="ECO:0000259" key="4">
    <source>
        <dbReference type="SMART" id="SM00632"/>
    </source>
</evidence>
<evidence type="ECO:0000313" key="6">
    <source>
        <dbReference type="Proteomes" id="UP001218188"/>
    </source>
</evidence>
<evidence type="ECO:0000256" key="3">
    <source>
        <dbReference type="ARBA" id="ARBA00012595"/>
    </source>
</evidence>
<dbReference type="GO" id="GO:0043169">
    <property type="term" value="F:cation binding"/>
    <property type="evidence" value="ECO:0007669"/>
    <property type="project" value="InterPro"/>
</dbReference>
<dbReference type="SUPFAM" id="SSF51011">
    <property type="entry name" value="Glycosyl hydrolase domain"/>
    <property type="match status" value="1"/>
</dbReference>
<dbReference type="SMART" id="SM00632">
    <property type="entry name" value="Aamy_C"/>
    <property type="match status" value="1"/>
</dbReference>
<dbReference type="InterPro" id="IPR013780">
    <property type="entry name" value="Glyco_hydro_b"/>
</dbReference>
<dbReference type="Proteomes" id="UP001218188">
    <property type="component" value="Unassembled WGS sequence"/>
</dbReference>
<gene>
    <name evidence="5" type="ORF">C8F04DRAFT_1174920</name>
</gene>
<dbReference type="InterPro" id="IPR017853">
    <property type="entry name" value="GH"/>
</dbReference>
<feature type="domain" description="Alpha-amylase C-terminal" evidence="4">
    <location>
        <begin position="164"/>
        <end position="218"/>
    </location>
</feature>
<dbReference type="EC" id="3.2.1.1" evidence="3"/>
<dbReference type="SUPFAM" id="SSF51445">
    <property type="entry name" value="(Trans)glycosidases"/>
    <property type="match status" value="1"/>
</dbReference>
<reference evidence="5" key="1">
    <citation type="submission" date="2023-03" db="EMBL/GenBank/DDBJ databases">
        <title>Massive genome expansion in bonnet fungi (Mycena s.s.) driven by repeated elements and novel gene families across ecological guilds.</title>
        <authorList>
            <consortium name="Lawrence Berkeley National Laboratory"/>
            <person name="Harder C.B."/>
            <person name="Miyauchi S."/>
            <person name="Viragh M."/>
            <person name="Kuo A."/>
            <person name="Thoen E."/>
            <person name="Andreopoulos B."/>
            <person name="Lu D."/>
            <person name="Skrede I."/>
            <person name="Drula E."/>
            <person name="Henrissat B."/>
            <person name="Morin E."/>
            <person name="Kohler A."/>
            <person name="Barry K."/>
            <person name="LaButti K."/>
            <person name="Morin E."/>
            <person name="Salamov A."/>
            <person name="Lipzen A."/>
            <person name="Mereny Z."/>
            <person name="Hegedus B."/>
            <person name="Baldrian P."/>
            <person name="Stursova M."/>
            <person name="Weitz H."/>
            <person name="Taylor A."/>
            <person name="Grigoriev I.V."/>
            <person name="Nagy L.G."/>
            <person name="Martin F."/>
            <person name="Kauserud H."/>
        </authorList>
    </citation>
    <scope>NUCLEOTIDE SEQUENCE</scope>
    <source>
        <strain evidence="5">CBHHK200</strain>
    </source>
</reference>
<dbReference type="GO" id="GO:0004556">
    <property type="term" value="F:alpha-amylase activity"/>
    <property type="evidence" value="ECO:0007669"/>
    <property type="project" value="UniProtKB-EC"/>
</dbReference>
<comment type="catalytic activity">
    <reaction evidence="1">
        <text>Endohydrolysis of (1-&gt;4)-alpha-D-glucosidic linkages in polysaccharides containing three or more (1-&gt;4)-alpha-linked D-glucose units.</text>
        <dbReference type="EC" id="3.2.1.1"/>
    </reaction>
</comment>
<dbReference type="InterPro" id="IPR031319">
    <property type="entry name" value="A-amylase_C"/>
</dbReference>
<dbReference type="Gene3D" id="2.60.40.1180">
    <property type="entry name" value="Golgi alpha-mannosidase II"/>
    <property type="match status" value="1"/>
</dbReference>
<keyword evidence="6" id="KW-1185">Reference proteome</keyword>
<comment type="caution">
    <text evidence="5">The sequence shown here is derived from an EMBL/GenBank/DDBJ whole genome shotgun (WGS) entry which is preliminary data.</text>
</comment>
<evidence type="ECO:0000313" key="5">
    <source>
        <dbReference type="EMBL" id="KAJ7043820.1"/>
    </source>
</evidence>